<organism evidence="7 8">
    <name type="scientific">Nocardioides malaquae</name>
    <dbReference type="NCBI Taxonomy" id="2773426"/>
    <lineage>
        <taxon>Bacteria</taxon>
        <taxon>Bacillati</taxon>
        <taxon>Actinomycetota</taxon>
        <taxon>Actinomycetes</taxon>
        <taxon>Propionibacteriales</taxon>
        <taxon>Nocardioidaceae</taxon>
        <taxon>Nocardioides</taxon>
    </lineage>
</organism>
<keyword evidence="8" id="KW-1185">Reference proteome</keyword>
<comment type="subcellular location">
    <subcellularLocation>
        <location evidence="1">Cytoplasm</location>
    </subcellularLocation>
</comment>
<sequence length="167" mass="18694">MRNCIAHNLVGQGYSRPVDDDFPQLALDQQICLPLYATSRALTRRYHSLLAEHGLTYPQYLTLLALWDSDGPVGVGDLGQRLHLDSGTLTPLLKRLEAAGLVTRTRDDVDERRVLVALTDAGRQMRTRVADVPARLVEGMNMAADDVVTLRRLLDHVLGELERRERA</sequence>
<dbReference type="Gene3D" id="1.10.10.10">
    <property type="entry name" value="Winged helix-like DNA-binding domain superfamily/Winged helix DNA-binding domain"/>
    <property type="match status" value="1"/>
</dbReference>
<evidence type="ECO:0000313" key="7">
    <source>
        <dbReference type="EMBL" id="MBE7323769.1"/>
    </source>
</evidence>
<dbReference type="InterPro" id="IPR036390">
    <property type="entry name" value="WH_DNA-bd_sf"/>
</dbReference>
<dbReference type="Pfam" id="PF22381">
    <property type="entry name" value="Staph_reg_Sar_Rot"/>
    <property type="match status" value="1"/>
</dbReference>
<dbReference type="InterPro" id="IPR036388">
    <property type="entry name" value="WH-like_DNA-bd_sf"/>
</dbReference>
<dbReference type="Proteomes" id="UP000756387">
    <property type="component" value="Unassembled WGS sequence"/>
</dbReference>
<dbReference type="PROSITE" id="PS50995">
    <property type="entry name" value="HTH_MARR_2"/>
    <property type="match status" value="1"/>
</dbReference>
<evidence type="ECO:0000259" key="6">
    <source>
        <dbReference type="PROSITE" id="PS50995"/>
    </source>
</evidence>
<dbReference type="EMBL" id="JADCSA010000003">
    <property type="protein sequence ID" value="MBE7323769.1"/>
    <property type="molecule type" value="Genomic_DNA"/>
</dbReference>
<evidence type="ECO:0000256" key="1">
    <source>
        <dbReference type="ARBA" id="ARBA00004496"/>
    </source>
</evidence>
<name>A0ABR9RQB9_9ACTN</name>
<keyword evidence="2" id="KW-0963">Cytoplasm</keyword>
<dbReference type="InterPro" id="IPR055166">
    <property type="entry name" value="Transc_reg_Sar_Rot_HTH"/>
</dbReference>
<dbReference type="CDD" id="cd00090">
    <property type="entry name" value="HTH_ARSR"/>
    <property type="match status" value="1"/>
</dbReference>
<feature type="domain" description="HTH marR-type" evidence="6">
    <location>
        <begin position="28"/>
        <end position="159"/>
    </location>
</feature>
<evidence type="ECO:0000256" key="3">
    <source>
        <dbReference type="ARBA" id="ARBA00023015"/>
    </source>
</evidence>
<keyword evidence="4" id="KW-0238">DNA-binding</keyword>
<gene>
    <name evidence="7" type="ORF">IEQ44_03785</name>
</gene>
<dbReference type="SUPFAM" id="SSF46785">
    <property type="entry name" value="Winged helix' DNA-binding domain"/>
    <property type="match status" value="1"/>
</dbReference>
<evidence type="ECO:0000256" key="2">
    <source>
        <dbReference type="ARBA" id="ARBA00022490"/>
    </source>
</evidence>
<evidence type="ECO:0000256" key="5">
    <source>
        <dbReference type="ARBA" id="ARBA00023163"/>
    </source>
</evidence>
<dbReference type="InterPro" id="IPR000835">
    <property type="entry name" value="HTH_MarR-typ"/>
</dbReference>
<protein>
    <submittedName>
        <fullName evidence="7">MarR family transcriptional regulator</fullName>
    </submittedName>
</protein>
<keyword evidence="3" id="KW-0805">Transcription regulation</keyword>
<accession>A0ABR9RQB9</accession>
<evidence type="ECO:0000256" key="4">
    <source>
        <dbReference type="ARBA" id="ARBA00023125"/>
    </source>
</evidence>
<evidence type="ECO:0000313" key="8">
    <source>
        <dbReference type="Proteomes" id="UP000756387"/>
    </source>
</evidence>
<proteinExistence type="predicted"/>
<dbReference type="InterPro" id="IPR011991">
    <property type="entry name" value="ArsR-like_HTH"/>
</dbReference>
<keyword evidence="5" id="KW-0804">Transcription</keyword>
<dbReference type="SMART" id="SM00347">
    <property type="entry name" value="HTH_MARR"/>
    <property type="match status" value="1"/>
</dbReference>
<dbReference type="PANTHER" id="PTHR33164:SF5">
    <property type="entry name" value="ORGANIC HYDROPEROXIDE RESISTANCE TRANSCRIPTIONAL REGULATOR"/>
    <property type="match status" value="1"/>
</dbReference>
<comment type="caution">
    <text evidence="7">The sequence shown here is derived from an EMBL/GenBank/DDBJ whole genome shotgun (WGS) entry which is preliminary data.</text>
</comment>
<dbReference type="InterPro" id="IPR039422">
    <property type="entry name" value="MarR/SlyA-like"/>
</dbReference>
<dbReference type="PANTHER" id="PTHR33164">
    <property type="entry name" value="TRANSCRIPTIONAL REGULATOR, MARR FAMILY"/>
    <property type="match status" value="1"/>
</dbReference>
<reference evidence="7 8" key="1">
    <citation type="submission" date="2020-10" db="EMBL/GenBank/DDBJ databases">
        <title>Nocardioides sp. isolated from sludge.</title>
        <authorList>
            <person name="Zhang X."/>
        </authorList>
    </citation>
    <scope>NUCLEOTIDE SEQUENCE [LARGE SCALE GENOMIC DNA]</scope>
    <source>
        <strain evidence="7 8">Y6</strain>
    </source>
</reference>